<evidence type="ECO:0000313" key="1">
    <source>
        <dbReference type="EMBL" id="MDR6246608.1"/>
    </source>
</evidence>
<protein>
    <submittedName>
        <fullName evidence="1">Uncharacterized protein</fullName>
    </submittedName>
</protein>
<name>A0ABU1J820_9BACL</name>
<evidence type="ECO:0000313" key="2">
    <source>
        <dbReference type="Proteomes" id="UP001185028"/>
    </source>
</evidence>
<dbReference type="RefSeq" id="WP_268239830.1">
    <property type="nucleotide sequence ID" value="NZ_BMMB01000020.1"/>
</dbReference>
<keyword evidence="2" id="KW-1185">Reference proteome</keyword>
<accession>A0ABU1J820</accession>
<sequence>MKRSFSWKFIVNRVAQQASVSRYCVIVCEYATGNAIPYQGGAD</sequence>
<dbReference type="Proteomes" id="UP001185028">
    <property type="component" value="Unassembled WGS sequence"/>
</dbReference>
<comment type="caution">
    <text evidence="1">The sequence shown here is derived from an EMBL/GenBank/DDBJ whole genome shotgun (WGS) entry which is preliminary data.</text>
</comment>
<organism evidence="1 2">
    <name type="scientific">Paenibacillus hunanensis</name>
    <dbReference type="NCBI Taxonomy" id="539262"/>
    <lineage>
        <taxon>Bacteria</taxon>
        <taxon>Bacillati</taxon>
        <taxon>Bacillota</taxon>
        <taxon>Bacilli</taxon>
        <taxon>Bacillales</taxon>
        <taxon>Paenibacillaceae</taxon>
        <taxon>Paenibacillus</taxon>
    </lineage>
</organism>
<gene>
    <name evidence="1" type="ORF">JOC58_004553</name>
</gene>
<proteinExistence type="predicted"/>
<dbReference type="EMBL" id="JAVDQH010000034">
    <property type="protein sequence ID" value="MDR6246608.1"/>
    <property type="molecule type" value="Genomic_DNA"/>
</dbReference>
<reference evidence="1 2" key="1">
    <citation type="submission" date="2023-07" db="EMBL/GenBank/DDBJ databases">
        <title>Genomic Encyclopedia of Type Strains, Phase IV (KMG-IV): sequencing the most valuable type-strain genomes for metagenomic binning, comparative biology and taxonomic classification.</title>
        <authorList>
            <person name="Goeker M."/>
        </authorList>
    </citation>
    <scope>NUCLEOTIDE SEQUENCE [LARGE SCALE GENOMIC DNA]</scope>
    <source>
        <strain evidence="1 2">DSM 22170</strain>
    </source>
</reference>